<gene>
    <name evidence="1" type="ORF">OG863_02810</name>
</gene>
<dbReference type="Proteomes" id="UP001344251">
    <property type="component" value="Chromosome"/>
</dbReference>
<organism evidence="1 2">
    <name type="scientific">Streptomyces decoyicus</name>
    <dbReference type="NCBI Taxonomy" id="249567"/>
    <lineage>
        <taxon>Bacteria</taxon>
        <taxon>Bacillati</taxon>
        <taxon>Actinomycetota</taxon>
        <taxon>Actinomycetes</taxon>
        <taxon>Kitasatosporales</taxon>
        <taxon>Streptomycetaceae</taxon>
        <taxon>Streptomyces</taxon>
    </lineage>
</organism>
<evidence type="ECO:0000313" key="2">
    <source>
        <dbReference type="Proteomes" id="UP001344251"/>
    </source>
</evidence>
<proteinExistence type="predicted"/>
<accession>A0ABZ1F9Y1</accession>
<evidence type="ECO:0000313" key="1">
    <source>
        <dbReference type="EMBL" id="WSB66981.1"/>
    </source>
</evidence>
<keyword evidence="2" id="KW-1185">Reference proteome</keyword>
<name>A0ABZ1F9Y1_9ACTN</name>
<protein>
    <submittedName>
        <fullName evidence="1">Uncharacterized protein</fullName>
    </submittedName>
</protein>
<dbReference type="RefSeq" id="WP_326616188.1">
    <property type="nucleotide sequence ID" value="NZ_CP109106.1"/>
</dbReference>
<dbReference type="EMBL" id="CP109106">
    <property type="protein sequence ID" value="WSB66981.1"/>
    <property type="molecule type" value="Genomic_DNA"/>
</dbReference>
<reference evidence="1 2" key="1">
    <citation type="submission" date="2022-10" db="EMBL/GenBank/DDBJ databases">
        <title>The complete genomes of actinobacterial strains from the NBC collection.</title>
        <authorList>
            <person name="Joergensen T.S."/>
            <person name="Alvarez Arevalo M."/>
            <person name="Sterndorff E.B."/>
            <person name="Faurdal D."/>
            <person name="Vuksanovic O."/>
            <person name="Mourched A.-S."/>
            <person name="Charusanti P."/>
            <person name="Shaw S."/>
            <person name="Blin K."/>
            <person name="Weber T."/>
        </authorList>
    </citation>
    <scope>NUCLEOTIDE SEQUENCE [LARGE SCALE GENOMIC DNA]</scope>
    <source>
        <strain evidence="1 2">NBC 01774</strain>
    </source>
</reference>
<sequence>MTASSRSALRFALRLADPDTADALAERMVPQLLGVLSDRFGLPEELVEELLGADPVQMRAALTIDPKEWLMAAAETGDPVVGRALWHAKYRNDAGYQEHAMEEIPGLLATLLYAADLADPRWYEDDGLFPLFYEDLSGPLLVAILTSGFPGVNALSLAVFAVHLPPPVVVDTCLGLLEIWGSTEPFAVFLGLLDDLPDLDTGHPWLPDLLRRALDAPDPESFLREHRPAGEWEDPEHLRALLAVRYGDIRDVPVAKPDGLAWDLIRREHQRLSFGPENSQRSGFRYDTPLGRLVRWEGCPADLMRESLRDYPAGTALDAAALPFEALVGPEAQTREMYLPPVLERGIGSGRYSVDRVLAEVGPAVDVLDSLPYDHAPTRKAAAGLIAWLGKDPVNWLTCYARMGRARGSVAELIVDVTSPNSRKKRCTSWPWPQEAKFPVGHPRNSRAAFLAMFRCATEEVQKAVVPHLDARAVQHLLVFGEPSPAVRDAVVAVHGLPAQAAMAASHHLSEEQVDYLLDLDEPTVDAQLFHHAPLDRLERERLLAGRLRGGGIRPVPEELLAVLEDITVNDYRDWFLAGLESGDLGVARTVVGRLRLHVPACRTRLLIAVWERGGPDAVREILAMDRLPALLKRWTERALDAPDGLERLRARLAEEESPAGLTEFLTATTDPATRLRRLLAEGYQRPWEGLMAAHHADGLPAPLVNELVKHPDCPRELLLAALATTPEPGADWIRDALRSGRLTLEDLVNRAAPVRAALACLRRYADDRTDAAARQSVRARAAALTGEHLGTDVEAWSACLQLLPAFAGTLPELVAEAGEMTR</sequence>